<feature type="repeat" description="TPR" evidence="3">
    <location>
        <begin position="120"/>
        <end position="153"/>
    </location>
</feature>
<dbReference type="InterPro" id="IPR013105">
    <property type="entry name" value="TPR_2"/>
</dbReference>
<dbReference type="OrthoDB" id="1926212at2759"/>
<keyword evidence="2 3" id="KW-0802">TPR repeat</keyword>
<evidence type="ECO:0000256" key="2">
    <source>
        <dbReference type="ARBA" id="ARBA00022803"/>
    </source>
</evidence>
<dbReference type="EMBL" id="ML014261">
    <property type="protein sequence ID" value="RKO99737.1"/>
    <property type="molecule type" value="Genomic_DNA"/>
</dbReference>
<reference evidence="6" key="1">
    <citation type="journal article" date="2018" name="Nat. Microbiol.">
        <title>Leveraging single-cell genomics to expand the fungal tree of life.</title>
        <authorList>
            <person name="Ahrendt S.R."/>
            <person name="Quandt C.A."/>
            <person name="Ciobanu D."/>
            <person name="Clum A."/>
            <person name="Salamov A."/>
            <person name="Andreopoulos B."/>
            <person name="Cheng J.F."/>
            <person name="Woyke T."/>
            <person name="Pelin A."/>
            <person name="Henrissat B."/>
            <person name="Reynolds N.K."/>
            <person name="Benny G.L."/>
            <person name="Smith M.E."/>
            <person name="James T.Y."/>
            <person name="Grigoriev I.V."/>
        </authorList>
    </citation>
    <scope>NUCLEOTIDE SEQUENCE [LARGE SCALE GENOMIC DNA]</scope>
    <source>
        <strain evidence="6">ATCC 52028</strain>
    </source>
</reference>
<evidence type="ECO:0000256" key="4">
    <source>
        <dbReference type="SAM" id="MobiDB-lite"/>
    </source>
</evidence>
<dbReference type="InterPro" id="IPR019734">
    <property type="entry name" value="TPR_rpt"/>
</dbReference>
<accession>A0A4P9X3W3</accession>
<name>A0A4P9X3W3_9FUNG</name>
<protein>
    <submittedName>
        <fullName evidence="5">Uncharacterized protein</fullName>
    </submittedName>
</protein>
<dbReference type="Pfam" id="PF13432">
    <property type="entry name" value="TPR_16"/>
    <property type="match status" value="1"/>
</dbReference>
<organism evidence="5 6">
    <name type="scientific">Caulochytrium protostelioides</name>
    <dbReference type="NCBI Taxonomy" id="1555241"/>
    <lineage>
        <taxon>Eukaryota</taxon>
        <taxon>Fungi</taxon>
        <taxon>Fungi incertae sedis</taxon>
        <taxon>Chytridiomycota</taxon>
        <taxon>Chytridiomycota incertae sedis</taxon>
        <taxon>Chytridiomycetes</taxon>
        <taxon>Caulochytriales</taxon>
        <taxon>Caulochytriaceae</taxon>
        <taxon>Caulochytrium</taxon>
    </lineage>
</organism>
<evidence type="ECO:0000313" key="6">
    <source>
        <dbReference type="Proteomes" id="UP000274922"/>
    </source>
</evidence>
<feature type="compositionally biased region" description="Low complexity" evidence="4">
    <location>
        <begin position="240"/>
        <end position="260"/>
    </location>
</feature>
<dbReference type="Proteomes" id="UP000274922">
    <property type="component" value="Unassembled WGS sequence"/>
</dbReference>
<dbReference type="Pfam" id="PF07719">
    <property type="entry name" value="TPR_2"/>
    <property type="match status" value="1"/>
</dbReference>
<keyword evidence="1" id="KW-0677">Repeat</keyword>
<dbReference type="InterPro" id="IPR011990">
    <property type="entry name" value="TPR-like_helical_dom_sf"/>
</dbReference>
<keyword evidence="6" id="KW-1185">Reference proteome</keyword>
<dbReference type="AlphaFoldDB" id="A0A4P9X3W3"/>
<evidence type="ECO:0000256" key="3">
    <source>
        <dbReference type="PROSITE-ProRule" id="PRU00339"/>
    </source>
</evidence>
<sequence length="260" mass="26560">MSTRLPALLCRAAAACRASTAAAVGRACLLPRHGAAHRAIAGGLRPRHAAFSGKAPYATLDPATRASAIATVERHLATGNTAIANGDYAAALTAYEHAVAAAATASADELSSPGAAALAANAHYNLGNALLVLGRWEEAVPAWEASAALDPSQADVLVNLANIAAVKMGDFEHAAVLLGRAVALPEGAEDGETRFNYGCILDRLGRLDAAIVEFEAAKSCGIERAEQNIRNTRQKMMEGTTAKTSDASTSSEASASTPSA</sequence>
<dbReference type="SUPFAM" id="SSF48452">
    <property type="entry name" value="TPR-like"/>
    <property type="match status" value="1"/>
</dbReference>
<feature type="region of interest" description="Disordered" evidence="4">
    <location>
        <begin position="232"/>
        <end position="260"/>
    </location>
</feature>
<proteinExistence type="predicted"/>
<gene>
    <name evidence="5" type="ORF">CXG81DRAFT_20224</name>
</gene>
<dbReference type="Gene3D" id="1.25.40.10">
    <property type="entry name" value="Tetratricopeptide repeat domain"/>
    <property type="match status" value="1"/>
</dbReference>
<dbReference type="SMART" id="SM00028">
    <property type="entry name" value="TPR"/>
    <property type="match status" value="3"/>
</dbReference>
<evidence type="ECO:0000313" key="5">
    <source>
        <dbReference type="EMBL" id="RKO99737.1"/>
    </source>
</evidence>
<evidence type="ECO:0000256" key="1">
    <source>
        <dbReference type="ARBA" id="ARBA00022737"/>
    </source>
</evidence>
<dbReference type="PROSITE" id="PS50005">
    <property type="entry name" value="TPR"/>
    <property type="match status" value="1"/>
</dbReference>